<evidence type="ECO:0000313" key="2">
    <source>
        <dbReference type="Proteomes" id="UP001143981"/>
    </source>
</evidence>
<accession>A0A9W7XS35</accession>
<protein>
    <submittedName>
        <fullName evidence="1">Uncharacterized protein</fullName>
    </submittedName>
</protein>
<sequence length="256" mass="28527">MTLDKLESDMRFSVLFDEQPLFDNAKARYAAQRSSVYQGPDTYFDGGSQYATSQTNWQNLPQDTLDSMFQKIDEQTAQSSALPCPLPRTLVTKNAQSGVGSDGAIHGGDDSVDLDTVLQRAEQRNRQRLIAQNNRRSMYTAGSAANGAGAIRQEDVDANMRVLTGHEMEELLKKMDMYNRELLREQQRWQQQQHTGAHTSSPTDMWSLDRIIEQANDQLLRSEQDTLMADGSALETKEKATSSGILQSVVSAAKST</sequence>
<dbReference type="OrthoDB" id="2018507at2759"/>
<gene>
    <name evidence="1" type="ORF">LPJ61_006711</name>
</gene>
<dbReference type="AlphaFoldDB" id="A0A9W7XS35"/>
<proteinExistence type="predicted"/>
<organism evidence="1 2">
    <name type="scientific">Coemansia biformis</name>
    <dbReference type="NCBI Taxonomy" id="1286918"/>
    <lineage>
        <taxon>Eukaryota</taxon>
        <taxon>Fungi</taxon>
        <taxon>Fungi incertae sedis</taxon>
        <taxon>Zoopagomycota</taxon>
        <taxon>Kickxellomycotina</taxon>
        <taxon>Kickxellomycetes</taxon>
        <taxon>Kickxellales</taxon>
        <taxon>Kickxellaceae</taxon>
        <taxon>Coemansia</taxon>
    </lineage>
</organism>
<name>A0A9W7XS35_9FUNG</name>
<evidence type="ECO:0000313" key="1">
    <source>
        <dbReference type="EMBL" id="KAJ1718296.1"/>
    </source>
</evidence>
<keyword evidence="2" id="KW-1185">Reference proteome</keyword>
<reference evidence="1" key="1">
    <citation type="submission" date="2022-07" db="EMBL/GenBank/DDBJ databases">
        <title>Phylogenomic reconstructions and comparative analyses of Kickxellomycotina fungi.</title>
        <authorList>
            <person name="Reynolds N.K."/>
            <person name="Stajich J.E."/>
            <person name="Barry K."/>
            <person name="Grigoriev I.V."/>
            <person name="Crous P."/>
            <person name="Smith M.E."/>
        </authorList>
    </citation>
    <scope>NUCLEOTIDE SEQUENCE</scope>
    <source>
        <strain evidence="1">BCRC 34381</strain>
    </source>
</reference>
<feature type="non-terminal residue" evidence="1">
    <location>
        <position position="256"/>
    </location>
</feature>
<dbReference type="EMBL" id="JANBOI010003584">
    <property type="protein sequence ID" value="KAJ1718296.1"/>
    <property type="molecule type" value="Genomic_DNA"/>
</dbReference>
<comment type="caution">
    <text evidence="1">The sequence shown here is derived from an EMBL/GenBank/DDBJ whole genome shotgun (WGS) entry which is preliminary data.</text>
</comment>
<dbReference type="Proteomes" id="UP001143981">
    <property type="component" value="Unassembled WGS sequence"/>
</dbReference>